<accession>B1FPS9</accession>
<dbReference type="EMBL" id="ABLC01000286">
    <property type="protein sequence ID" value="EDT00447.1"/>
    <property type="molecule type" value="Genomic_DNA"/>
</dbReference>
<reference evidence="1 2" key="1">
    <citation type="submission" date="2008-03" db="EMBL/GenBank/DDBJ databases">
        <title>Sequencing of the draft genome and assembly of Burkholderia ambifaria IOP40-10.</title>
        <authorList>
            <consortium name="US DOE Joint Genome Institute (JGI-PGF)"/>
            <person name="Copeland A."/>
            <person name="Lucas S."/>
            <person name="Lapidus A."/>
            <person name="Glavina del Rio T."/>
            <person name="Dalin E."/>
            <person name="Tice H."/>
            <person name="Bruce D."/>
            <person name="Goodwin L."/>
            <person name="Pitluck S."/>
            <person name="Larimer F."/>
            <person name="Land M.L."/>
            <person name="Hauser L."/>
            <person name="Tiedje J."/>
            <person name="Richardson P."/>
        </authorList>
    </citation>
    <scope>NUCLEOTIDE SEQUENCE [LARGE SCALE GENOMIC DNA]</scope>
    <source>
        <strain evidence="1 2">IOP40-10</strain>
    </source>
</reference>
<evidence type="ECO:0000313" key="2">
    <source>
        <dbReference type="Proteomes" id="UP000005463"/>
    </source>
</evidence>
<comment type="caution">
    <text evidence="1">The sequence shown here is derived from an EMBL/GenBank/DDBJ whole genome shotgun (WGS) entry which is preliminary data.</text>
</comment>
<gene>
    <name evidence="1" type="ORF">BamIOP4010DRAFT_6043</name>
</gene>
<proteinExistence type="predicted"/>
<dbReference type="AlphaFoldDB" id="B1FPS9"/>
<name>B1FPS9_9BURK</name>
<organism evidence="1 2">
    <name type="scientific">Burkholderia ambifaria IOP40-10</name>
    <dbReference type="NCBI Taxonomy" id="396596"/>
    <lineage>
        <taxon>Bacteria</taxon>
        <taxon>Pseudomonadati</taxon>
        <taxon>Pseudomonadota</taxon>
        <taxon>Betaproteobacteria</taxon>
        <taxon>Burkholderiales</taxon>
        <taxon>Burkholderiaceae</taxon>
        <taxon>Burkholderia</taxon>
        <taxon>Burkholderia cepacia complex</taxon>
    </lineage>
</organism>
<evidence type="ECO:0000313" key="1">
    <source>
        <dbReference type="EMBL" id="EDT00447.1"/>
    </source>
</evidence>
<dbReference type="Proteomes" id="UP000005463">
    <property type="component" value="Unassembled WGS sequence"/>
</dbReference>
<protein>
    <submittedName>
        <fullName evidence="1">Uncharacterized protein</fullName>
    </submittedName>
</protein>
<sequence>MMAVKPPPYLLITITSTEPISIAVGTTVNTATPSR</sequence>